<comment type="similarity">
    <text evidence="2">Belongs to the hyi family.</text>
</comment>
<protein>
    <submittedName>
        <fullName evidence="5">Hydroxypyruvate isomerase</fullName>
    </submittedName>
</protein>
<evidence type="ECO:0000313" key="5">
    <source>
        <dbReference type="EMBL" id="AJE47817.1"/>
    </source>
</evidence>
<dbReference type="InterPro" id="IPR013022">
    <property type="entry name" value="Xyl_isomerase-like_TIM-brl"/>
</dbReference>
<evidence type="ECO:0000256" key="2">
    <source>
        <dbReference type="PIRNR" id="PIRNR006241"/>
    </source>
</evidence>
<dbReference type="InterPro" id="IPR017643">
    <property type="entry name" value="Hydroxypyruvate_isomerase"/>
</dbReference>
<dbReference type="NCBIfam" id="TIGR03234">
    <property type="entry name" value="OH-pyruv-isom"/>
    <property type="match status" value="1"/>
</dbReference>
<name>A0A0B5E659_9RHOB</name>
<proteinExistence type="inferred from homology"/>
<dbReference type="FunFam" id="3.20.20.150:FF:000007">
    <property type="entry name" value="Hydroxypyruvate isomerase"/>
    <property type="match status" value="1"/>
</dbReference>
<dbReference type="InterPro" id="IPR053398">
    <property type="entry name" value="HPT_OtnI_isomerases"/>
</dbReference>
<dbReference type="STRING" id="1208324.P73_3102"/>
<evidence type="ECO:0000256" key="3">
    <source>
        <dbReference type="PIRSR" id="PIRSR006241-50"/>
    </source>
</evidence>
<dbReference type="GO" id="GO:0046487">
    <property type="term" value="P:glyoxylate metabolic process"/>
    <property type="evidence" value="ECO:0007669"/>
    <property type="project" value="TreeGrafter"/>
</dbReference>
<feature type="domain" description="Xylose isomerase-like TIM barrel" evidence="4">
    <location>
        <begin position="21"/>
        <end position="253"/>
    </location>
</feature>
<keyword evidence="6" id="KW-1185">Reference proteome</keyword>
<evidence type="ECO:0000256" key="1">
    <source>
        <dbReference type="ARBA" id="ARBA00023235"/>
    </source>
</evidence>
<dbReference type="AlphaFoldDB" id="A0A0B5E659"/>
<dbReference type="InterPro" id="IPR050417">
    <property type="entry name" value="Sugar_Epim/Isomerase"/>
</dbReference>
<dbReference type="PANTHER" id="PTHR43489:SF13">
    <property type="entry name" value="HYDROXYPYRUVATE ISOMERASE"/>
    <property type="match status" value="1"/>
</dbReference>
<feature type="active site" description="Proton donor/acceptor" evidence="3">
    <location>
        <position position="240"/>
    </location>
</feature>
<dbReference type="PIRSF" id="PIRSF006241">
    <property type="entry name" value="HyI"/>
    <property type="match status" value="1"/>
</dbReference>
<dbReference type="EMBL" id="CP004393">
    <property type="protein sequence ID" value="AJE47817.1"/>
    <property type="molecule type" value="Genomic_DNA"/>
</dbReference>
<evidence type="ECO:0000313" key="6">
    <source>
        <dbReference type="Proteomes" id="UP000031521"/>
    </source>
</evidence>
<organism evidence="5 6">
    <name type="scientific">Celeribacter indicus</name>
    <dbReference type="NCBI Taxonomy" id="1208324"/>
    <lineage>
        <taxon>Bacteria</taxon>
        <taxon>Pseudomonadati</taxon>
        <taxon>Pseudomonadota</taxon>
        <taxon>Alphaproteobacteria</taxon>
        <taxon>Rhodobacterales</taxon>
        <taxon>Roseobacteraceae</taxon>
        <taxon>Celeribacter</taxon>
    </lineage>
</organism>
<dbReference type="PANTHER" id="PTHR43489">
    <property type="entry name" value="ISOMERASE"/>
    <property type="match status" value="1"/>
</dbReference>
<keyword evidence="1 2" id="KW-0413">Isomerase</keyword>
<dbReference type="NCBIfam" id="NF043033">
    <property type="entry name" value="OxoTetrIsom"/>
    <property type="match status" value="1"/>
</dbReference>
<dbReference type="KEGG" id="cid:P73_3102"/>
<dbReference type="InterPro" id="IPR026040">
    <property type="entry name" value="HyI-like"/>
</dbReference>
<evidence type="ECO:0000259" key="4">
    <source>
        <dbReference type="Pfam" id="PF01261"/>
    </source>
</evidence>
<dbReference type="RefSeq" id="WP_043870289.1">
    <property type="nucleotide sequence ID" value="NZ_CP004393.1"/>
</dbReference>
<accession>A0A0B5E659</accession>
<dbReference type="SUPFAM" id="SSF51658">
    <property type="entry name" value="Xylose isomerase-like"/>
    <property type="match status" value="1"/>
</dbReference>
<dbReference type="GO" id="GO:0008903">
    <property type="term" value="F:hydroxypyruvate isomerase activity"/>
    <property type="evidence" value="ECO:0007669"/>
    <property type="project" value="TreeGrafter"/>
</dbReference>
<dbReference type="Gene3D" id="3.20.20.150">
    <property type="entry name" value="Divalent-metal-dependent TIM barrel enzymes"/>
    <property type="match status" value="1"/>
</dbReference>
<sequence length="257" mass="27971">MPRYSANLSMLYTEHDFLDRFAAAAADGFTGVEYLGPYDVPEADVADALSSAGLTQVLFNLPSGDWAGGERGIAALPGREEEFRDGVGAALRYAQALGCRQINCLCGKLPEGVARAEAEEVLVANLAHAAPRLAEAGIRLLVEPINSFDIPGFLLTRPDETLALFDRVGADNLWLQYDLYHMQRMQGELMATFERLQPRIAHVQIADNPGRHEPGTGEINYGYVLPRLDALGYEGWVGCEYVPAAGTSAGLTWRNDI</sequence>
<dbReference type="InterPro" id="IPR036237">
    <property type="entry name" value="Xyl_isomerase-like_sf"/>
</dbReference>
<gene>
    <name evidence="5" type="ORF">P73_3102</name>
</gene>
<dbReference type="Pfam" id="PF01261">
    <property type="entry name" value="AP_endonuc_2"/>
    <property type="match status" value="1"/>
</dbReference>
<keyword evidence="5" id="KW-0670">Pyruvate</keyword>
<reference evidence="5 6" key="1">
    <citation type="journal article" date="2014" name="Int. J. Syst. Evol. Microbiol.">
        <title>Celeribacter indicus sp. nov., a polycyclic aromatic hydrocarbon-degrading bacterium from deep-sea sediment and reclassification of Huaishuia halophila as Celeribacter halophilus comb. nov.</title>
        <authorList>
            <person name="Lai Q."/>
            <person name="Cao J."/>
            <person name="Yuan J."/>
            <person name="Li F."/>
            <person name="Shao Z."/>
        </authorList>
    </citation>
    <scope>NUCLEOTIDE SEQUENCE [LARGE SCALE GENOMIC DNA]</scope>
    <source>
        <strain evidence="5">P73</strain>
    </source>
</reference>
<feature type="active site" description="Proton donor/acceptor" evidence="3">
    <location>
        <position position="143"/>
    </location>
</feature>
<dbReference type="OrthoDB" id="9786584at2"/>
<dbReference type="HOGENOM" id="CLU_050006_1_2_5"/>
<dbReference type="Proteomes" id="UP000031521">
    <property type="component" value="Chromosome"/>
</dbReference>